<protein>
    <submittedName>
        <fullName evidence="7">Nucleolar protein 58-like</fullName>
    </submittedName>
</protein>
<feature type="compositionally biased region" description="Polar residues" evidence="5">
    <location>
        <begin position="405"/>
        <end position="422"/>
    </location>
</feature>
<dbReference type="FunFam" id="1.10.246.90:FF:000005">
    <property type="entry name" value="Nucleolar protein 5, putative"/>
    <property type="match status" value="1"/>
</dbReference>
<evidence type="ECO:0000256" key="3">
    <source>
        <dbReference type="ARBA" id="ARBA00022517"/>
    </source>
</evidence>
<dbReference type="PANTHER" id="PTHR10894">
    <property type="entry name" value="NUCLEOLAR PROTEIN 5 NUCLEOLAR PROTEIN NOP5 NOP58"/>
    <property type="match status" value="1"/>
</dbReference>
<proteinExistence type="evidence at transcript level"/>
<evidence type="ECO:0000256" key="5">
    <source>
        <dbReference type="SAM" id="MobiDB-lite"/>
    </source>
</evidence>
<dbReference type="PROSITE" id="PS51358">
    <property type="entry name" value="NOP"/>
    <property type="match status" value="1"/>
</dbReference>
<dbReference type="SUPFAM" id="SSF89124">
    <property type="entry name" value="Nop domain"/>
    <property type="match status" value="1"/>
</dbReference>
<evidence type="ECO:0000256" key="1">
    <source>
        <dbReference type="ARBA" id="ARBA00004604"/>
    </source>
</evidence>
<dbReference type="Pfam" id="PF01798">
    <property type="entry name" value="Nop"/>
    <property type="match status" value="1"/>
</dbReference>
<evidence type="ECO:0000259" key="6">
    <source>
        <dbReference type="PROSITE" id="PS51358"/>
    </source>
</evidence>
<dbReference type="EMBL" id="IACT01001622">
    <property type="protein sequence ID" value="LAC20963.1"/>
    <property type="molecule type" value="mRNA"/>
</dbReference>
<dbReference type="PANTHER" id="PTHR10894:SF1">
    <property type="entry name" value="NUCLEOLAR PROTEIN 58"/>
    <property type="match status" value="1"/>
</dbReference>
<dbReference type="InterPro" id="IPR012974">
    <property type="entry name" value="NOP58/56_N"/>
</dbReference>
<dbReference type="InterPro" id="IPR036070">
    <property type="entry name" value="Nop_dom_sf"/>
</dbReference>
<keyword evidence="4" id="KW-0539">Nucleus</keyword>
<dbReference type="Pfam" id="PF08156">
    <property type="entry name" value="NOP5NT"/>
    <property type="match status" value="1"/>
</dbReference>
<dbReference type="InterPro" id="IPR042239">
    <property type="entry name" value="Nop_C"/>
</dbReference>
<accession>A0A6A7FS29</accession>
<dbReference type="GO" id="GO:0032040">
    <property type="term" value="C:small-subunit processome"/>
    <property type="evidence" value="ECO:0007669"/>
    <property type="project" value="InterPro"/>
</dbReference>
<dbReference type="Gene3D" id="1.10.287.4070">
    <property type="match status" value="1"/>
</dbReference>
<reference evidence="7" key="1">
    <citation type="submission" date="2017-11" db="EMBL/GenBank/DDBJ databases">
        <title>The sensing device of the deep-sea amphipod.</title>
        <authorList>
            <person name="Kobayashi H."/>
            <person name="Nagahama T."/>
            <person name="Arai W."/>
            <person name="Sasagawa Y."/>
            <person name="Umeda M."/>
            <person name="Hayashi T."/>
            <person name="Nikaido I."/>
            <person name="Watanabe H."/>
            <person name="Oguri K."/>
            <person name="Kitazato H."/>
            <person name="Fujioka K."/>
            <person name="Kido Y."/>
            <person name="Takami H."/>
        </authorList>
    </citation>
    <scope>NUCLEOTIDE SEQUENCE</scope>
    <source>
        <tissue evidence="7">Whole body</tissue>
    </source>
</reference>
<evidence type="ECO:0000313" key="7">
    <source>
        <dbReference type="EMBL" id="LAC20963.1"/>
    </source>
</evidence>
<feature type="region of interest" description="Disordered" evidence="5">
    <location>
        <begin position="405"/>
        <end position="578"/>
    </location>
</feature>
<dbReference type="InterPro" id="IPR002687">
    <property type="entry name" value="Nop_dom"/>
</dbReference>
<name>A0A6A7FS29_9CRUS</name>
<dbReference type="GO" id="GO:0042254">
    <property type="term" value="P:ribosome biogenesis"/>
    <property type="evidence" value="ECO:0007669"/>
    <property type="project" value="UniProtKB-KW"/>
</dbReference>
<dbReference type="AlphaFoldDB" id="A0A6A7FS29"/>
<keyword evidence="3" id="KW-0690">Ribosome biogenesis</keyword>
<dbReference type="SMART" id="SM00931">
    <property type="entry name" value="NOSIC"/>
    <property type="match status" value="1"/>
</dbReference>
<dbReference type="GO" id="GO:0031428">
    <property type="term" value="C:box C/D methylation guide snoRNP complex"/>
    <property type="evidence" value="ECO:0007669"/>
    <property type="project" value="InterPro"/>
</dbReference>
<evidence type="ECO:0000256" key="4">
    <source>
        <dbReference type="ARBA" id="ARBA00023242"/>
    </source>
</evidence>
<feature type="domain" description="Nop" evidence="6">
    <location>
        <begin position="284"/>
        <end position="402"/>
    </location>
</feature>
<comment type="subcellular location">
    <subcellularLocation>
        <location evidence="1">Nucleus</location>
        <location evidence="1">Nucleolus</location>
    </subcellularLocation>
</comment>
<sequence length="578" mass="64851">MLVLFETAAGFAVFKLLDEKKIQNVENMAEAFLTAESAANVVQLSEFHKFHDSAEALAASVSINEGNMCKSLKVLIKKVIKKELHKQLLVLDAKLGNSIKNKFPELNIVSSSHVSELIRCIRGQMNSLIPGISEKESSAMMLGLGHNLARYKLKFSPDKVDIMVVQAVKLLDDLDKELNNYVMRAKEWYGWHFPELAKILTDNTSYINTILKMGFRENASTTDLSEFMSEELSDRVKEAAEVSMGSEISDMDICYMRYLCTEIMELTAYRSHLHEYLTHRMVSLAPNVSILLGELIGARLISHSGSLLNLAKNPASTIQLIGAEKALFRALKTKKQTPKYGLIYHAELITKAPTKCKGKMARMLAAKVALATRVDAMGEETNYDLGINHRVALLSKINLWNSGKSHKISGQSKHFTPQSYISDNRAGQGHYSARQDSTITGIKKDEDQDLENNTPSKKIKKDEKPLITEMVESPEKKKKKKKKNRDADETQEQDTIITETSVAEPTSEKKKKRKRAAEDADTTVDASVLDTTTEKKKKKKKHAEVKEETMELDDSAIPEPTSEKKKKKKKKDKAAEDE</sequence>
<evidence type="ECO:0000256" key="2">
    <source>
        <dbReference type="ARBA" id="ARBA00009211"/>
    </source>
</evidence>
<dbReference type="InterPro" id="IPR045056">
    <property type="entry name" value="Nop56/Nop58"/>
</dbReference>
<dbReference type="FunFam" id="1.10.287.4070:FF:000001">
    <property type="entry name" value="Probable Nucleolar protein 58"/>
    <property type="match status" value="1"/>
</dbReference>
<comment type="similarity">
    <text evidence="2">Belongs to the NOP5/NOP56 family.</text>
</comment>
<dbReference type="GO" id="GO:0030515">
    <property type="term" value="F:snoRNA binding"/>
    <property type="evidence" value="ECO:0007669"/>
    <property type="project" value="InterPro"/>
</dbReference>
<dbReference type="InterPro" id="IPR012976">
    <property type="entry name" value="NOSIC"/>
</dbReference>
<dbReference type="Gene3D" id="1.10.246.90">
    <property type="entry name" value="Nop domain"/>
    <property type="match status" value="1"/>
</dbReference>
<organism evidence="7">
    <name type="scientific">Hirondellea gigas</name>
    <dbReference type="NCBI Taxonomy" id="1518452"/>
    <lineage>
        <taxon>Eukaryota</taxon>
        <taxon>Metazoa</taxon>
        <taxon>Ecdysozoa</taxon>
        <taxon>Arthropoda</taxon>
        <taxon>Crustacea</taxon>
        <taxon>Multicrustacea</taxon>
        <taxon>Malacostraca</taxon>
        <taxon>Eumalacostraca</taxon>
        <taxon>Peracarida</taxon>
        <taxon>Amphipoda</taxon>
        <taxon>Amphilochidea</taxon>
        <taxon>Lysianassida</taxon>
        <taxon>Lysianassidira</taxon>
        <taxon>Lysianassoidea</taxon>
        <taxon>Lysianassidae</taxon>
        <taxon>Hirondellea</taxon>
    </lineage>
</organism>